<feature type="transmembrane region" description="Helical" evidence="9">
    <location>
        <begin position="21"/>
        <end position="41"/>
    </location>
</feature>
<feature type="domain" description="ABC transmembrane type-1" evidence="11">
    <location>
        <begin position="17"/>
        <end position="299"/>
    </location>
</feature>
<dbReference type="PROSITE" id="PS50929">
    <property type="entry name" value="ABC_TM1F"/>
    <property type="match status" value="1"/>
</dbReference>
<keyword evidence="6" id="KW-0067">ATP-binding</keyword>
<dbReference type="PROSITE" id="PS50893">
    <property type="entry name" value="ABC_TRANSPORTER_2"/>
    <property type="match status" value="1"/>
</dbReference>
<dbReference type="InterPro" id="IPR039421">
    <property type="entry name" value="Type_1_exporter"/>
</dbReference>
<organism evidence="12 13">
    <name type="scientific">Ileibacterium valens</name>
    <dbReference type="NCBI Taxonomy" id="1862668"/>
    <lineage>
        <taxon>Bacteria</taxon>
        <taxon>Bacillati</taxon>
        <taxon>Bacillota</taxon>
        <taxon>Erysipelotrichia</taxon>
        <taxon>Erysipelotrichales</taxon>
        <taxon>Erysipelotrichaceae</taxon>
        <taxon>Ileibacterium</taxon>
    </lineage>
</organism>
<dbReference type="Gene3D" id="3.40.50.300">
    <property type="entry name" value="P-loop containing nucleotide triphosphate hydrolases"/>
    <property type="match status" value="1"/>
</dbReference>
<dbReference type="AlphaFoldDB" id="A0A1U7NCW8"/>
<feature type="transmembrane region" description="Helical" evidence="9">
    <location>
        <begin position="158"/>
        <end position="178"/>
    </location>
</feature>
<feature type="transmembrane region" description="Helical" evidence="9">
    <location>
        <begin position="53"/>
        <end position="73"/>
    </location>
</feature>
<dbReference type="GO" id="GO:0005886">
    <property type="term" value="C:plasma membrane"/>
    <property type="evidence" value="ECO:0007669"/>
    <property type="project" value="UniProtKB-SubCell"/>
</dbReference>
<dbReference type="OrthoDB" id="9762778at2"/>
<keyword evidence="2" id="KW-0813">Transport</keyword>
<dbReference type="PANTHER" id="PTHR43394">
    <property type="entry name" value="ATP-DEPENDENT PERMEASE MDL1, MITOCHONDRIAL"/>
    <property type="match status" value="1"/>
</dbReference>
<keyword evidence="7 9" id="KW-1133">Transmembrane helix</keyword>
<dbReference type="InterPro" id="IPR027417">
    <property type="entry name" value="P-loop_NTPase"/>
</dbReference>
<feature type="transmembrane region" description="Helical" evidence="9">
    <location>
        <begin position="246"/>
        <end position="264"/>
    </location>
</feature>
<comment type="caution">
    <text evidence="12">The sequence shown here is derived from an EMBL/GenBank/DDBJ whole genome shotgun (WGS) entry which is preliminary data.</text>
</comment>
<name>A0A1U7NCW8_9FIRM</name>
<dbReference type="FunFam" id="3.40.50.300:FF:000221">
    <property type="entry name" value="Multidrug ABC transporter ATP-binding protein"/>
    <property type="match status" value="1"/>
</dbReference>
<dbReference type="InterPro" id="IPR017871">
    <property type="entry name" value="ABC_transporter-like_CS"/>
</dbReference>
<dbReference type="EMBL" id="MPJW01000262">
    <property type="protein sequence ID" value="OLU36658.1"/>
    <property type="molecule type" value="Genomic_DNA"/>
</dbReference>
<reference evidence="12 13" key="1">
    <citation type="submission" date="2016-11" db="EMBL/GenBank/DDBJ databases">
        <title>Description of two novel members of the family Erysipelotrichaceae: Ileibacterium lipovorans gen. nov., sp. nov. and Dubosiella newyorkensis, gen. nov., sp. nov.</title>
        <authorList>
            <person name="Cox L.M."/>
            <person name="Sohn J."/>
            <person name="Tyrrell K.L."/>
            <person name="Citron D.M."/>
            <person name="Lawson P.A."/>
            <person name="Patel N.B."/>
            <person name="Iizumi T."/>
            <person name="Perez-Perez G.I."/>
            <person name="Goldstein E.J."/>
            <person name="Blaser M.J."/>
        </authorList>
    </citation>
    <scope>NUCLEOTIDE SEQUENCE [LARGE SCALE GENOMIC DNA]</scope>
    <source>
        <strain evidence="12 13">NYU-BL-A3</strain>
    </source>
</reference>
<proteinExistence type="predicted"/>
<dbReference type="Proteomes" id="UP000186341">
    <property type="component" value="Unassembled WGS sequence"/>
</dbReference>
<keyword evidence="5" id="KW-0547">Nucleotide-binding</keyword>
<keyword evidence="8 9" id="KW-0472">Membrane</keyword>
<dbReference type="GeneID" id="82203874"/>
<evidence type="ECO:0000256" key="6">
    <source>
        <dbReference type="ARBA" id="ARBA00022840"/>
    </source>
</evidence>
<dbReference type="SUPFAM" id="SSF52540">
    <property type="entry name" value="P-loop containing nucleoside triphosphate hydrolases"/>
    <property type="match status" value="1"/>
</dbReference>
<evidence type="ECO:0000256" key="1">
    <source>
        <dbReference type="ARBA" id="ARBA00004651"/>
    </source>
</evidence>
<dbReference type="CDD" id="cd18548">
    <property type="entry name" value="ABC_6TM_Tm287_like"/>
    <property type="match status" value="1"/>
</dbReference>
<evidence type="ECO:0000256" key="5">
    <source>
        <dbReference type="ARBA" id="ARBA00022741"/>
    </source>
</evidence>
<evidence type="ECO:0000313" key="12">
    <source>
        <dbReference type="EMBL" id="OLU36658.1"/>
    </source>
</evidence>
<comment type="subcellular location">
    <subcellularLocation>
        <location evidence="1">Cell membrane</location>
        <topology evidence="1">Multi-pass membrane protein</topology>
    </subcellularLocation>
</comment>
<evidence type="ECO:0000313" key="13">
    <source>
        <dbReference type="Proteomes" id="UP000186341"/>
    </source>
</evidence>
<dbReference type="SMART" id="SM00382">
    <property type="entry name" value="AAA"/>
    <property type="match status" value="1"/>
</dbReference>
<dbReference type="Gene3D" id="1.20.1560.10">
    <property type="entry name" value="ABC transporter type 1, transmembrane domain"/>
    <property type="match status" value="1"/>
</dbReference>
<dbReference type="InterPro" id="IPR036640">
    <property type="entry name" value="ABC1_TM_sf"/>
</dbReference>
<dbReference type="GO" id="GO:0015421">
    <property type="term" value="F:ABC-type oligopeptide transporter activity"/>
    <property type="evidence" value="ECO:0007669"/>
    <property type="project" value="TreeGrafter"/>
</dbReference>
<keyword evidence="3" id="KW-1003">Cell membrane</keyword>
<feature type="transmembrane region" description="Helical" evidence="9">
    <location>
        <begin position="276"/>
        <end position="298"/>
    </location>
</feature>
<dbReference type="Pfam" id="PF00664">
    <property type="entry name" value="ABC_membrane"/>
    <property type="match status" value="1"/>
</dbReference>
<feature type="transmembrane region" description="Helical" evidence="9">
    <location>
        <begin position="134"/>
        <end position="152"/>
    </location>
</feature>
<evidence type="ECO:0000259" key="10">
    <source>
        <dbReference type="PROSITE" id="PS50893"/>
    </source>
</evidence>
<dbReference type="InterPro" id="IPR003439">
    <property type="entry name" value="ABC_transporter-like_ATP-bd"/>
</dbReference>
<gene>
    <name evidence="12" type="ORF">BO222_12105</name>
</gene>
<evidence type="ECO:0000256" key="8">
    <source>
        <dbReference type="ARBA" id="ARBA00023136"/>
    </source>
</evidence>
<dbReference type="GO" id="GO:0016887">
    <property type="term" value="F:ATP hydrolysis activity"/>
    <property type="evidence" value="ECO:0007669"/>
    <property type="project" value="InterPro"/>
</dbReference>
<dbReference type="Pfam" id="PF00005">
    <property type="entry name" value="ABC_tran"/>
    <property type="match status" value="1"/>
</dbReference>
<dbReference type="SUPFAM" id="SSF90123">
    <property type="entry name" value="ABC transporter transmembrane region"/>
    <property type="match status" value="1"/>
</dbReference>
<evidence type="ECO:0000256" key="4">
    <source>
        <dbReference type="ARBA" id="ARBA00022692"/>
    </source>
</evidence>
<keyword evidence="13" id="KW-1185">Reference proteome</keyword>
<dbReference type="PANTHER" id="PTHR43394:SF1">
    <property type="entry name" value="ATP-BINDING CASSETTE SUB-FAMILY B MEMBER 10, MITOCHONDRIAL"/>
    <property type="match status" value="1"/>
</dbReference>
<evidence type="ECO:0000256" key="3">
    <source>
        <dbReference type="ARBA" id="ARBA00022475"/>
    </source>
</evidence>
<dbReference type="InterPro" id="IPR011527">
    <property type="entry name" value="ABC1_TM_dom"/>
</dbReference>
<evidence type="ECO:0000256" key="2">
    <source>
        <dbReference type="ARBA" id="ARBA00022448"/>
    </source>
</evidence>
<evidence type="ECO:0000256" key="7">
    <source>
        <dbReference type="ARBA" id="ARBA00022989"/>
    </source>
</evidence>
<evidence type="ECO:0000256" key="9">
    <source>
        <dbReference type="SAM" id="Phobius"/>
    </source>
</evidence>
<dbReference type="PROSITE" id="PS00211">
    <property type="entry name" value="ABC_TRANSPORTER_1"/>
    <property type="match status" value="1"/>
</dbReference>
<dbReference type="GO" id="GO:0005524">
    <property type="term" value="F:ATP binding"/>
    <property type="evidence" value="ECO:0007669"/>
    <property type="project" value="UniProtKB-KW"/>
</dbReference>
<keyword evidence="4 9" id="KW-0812">Transmembrane</keyword>
<protein>
    <submittedName>
        <fullName evidence="12">ABC transporter</fullName>
    </submittedName>
</protein>
<accession>A0A1U7NCW8</accession>
<dbReference type="InterPro" id="IPR003593">
    <property type="entry name" value="AAA+_ATPase"/>
</dbReference>
<dbReference type="RefSeq" id="WP_075821020.1">
    <property type="nucleotide sequence ID" value="NZ_CAOUMU010000015.1"/>
</dbReference>
<sequence length="578" mass="64775">MLKTLTAQIKQYKRQTILTPIFVALEVVFDILIPFLMSYLVDYGITPGNMANVWKYGLLMLACSILALICGALSGKYAAEASAGFAKNVRDAEFRNIQNFSFSNIDEYSTGGLITRLTTDVTNLQNSFQMIIRIAVRSPLNFIMALAMVFYLNSKIALMLLGVTVVLGIFIFSMIGRVNPIFVKMFKKYDALNESIQENIAGIRPVKSFVREDYEKERFDKRSQEIFDINRKAELLLVLQQPMMQVAIYSCILLVAWFGAHFVVDGSMQIGTLISLFTYIMNLLMSLMMFSMIFVMVVMSLASAKRVVEVINQVSYLESPKDGIKEVKDGEVVFDHVYFNYAEQVDGHYVLRDINFTLPSGKTMGILGGTGSSKSSLVSLIPRLYDVTKGEVRVGGIDVRKYDLHTLRDAVSMVLQKNVLFSGTIKENMRWGDPNATDAEIIEACQLAQADEFVSKMPKGYDTYIEQGGTNVSGGQRQRLTIARALLKKPKILILDDSTSAVDTKTDYLIRQAFATKIPDTTKIIISQRISSIQDADIIMVLDKGHLVGWGTHDELMNSNEIYRTTYQAQQKGGSEDE</sequence>
<evidence type="ECO:0000259" key="11">
    <source>
        <dbReference type="PROSITE" id="PS50929"/>
    </source>
</evidence>
<feature type="domain" description="ABC transporter" evidence="10">
    <location>
        <begin position="332"/>
        <end position="569"/>
    </location>
</feature>